<sequence>MPRELPYHAEGRYDGTDPGWWAGVEWALLWIEDTAAQLTEGRS</sequence>
<gene>
    <name evidence="1" type="ORF">GCM10010251_97180</name>
</gene>
<dbReference type="RefSeq" id="WP_268256154.1">
    <property type="nucleotide sequence ID" value="NZ_BMSX01000058.1"/>
</dbReference>
<dbReference type="Proteomes" id="UP000658320">
    <property type="component" value="Unassembled WGS sequence"/>
</dbReference>
<reference evidence="1" key="2">
    <citation type="submission" date="2020-09" db="EMBL/GenBank/DDBJ databases">
        <authorList>
            <person name="Sun Q."/>
            <person name="Ohkuma M."/>
        </authorList>
    </citation>
    <scope>NUCLEOTIDE SEQUENCE</scope>
    <source>
        <strain evidence="1">JCM 4346</strain>
    </source>
</reference>
<name>A0A918FR14_9ACTN</name>
<reference evidence="1" key="1">
    <citation type="journal article" date="2014" name="Int. J. Syst. Evol. Microbiol.">
        <title>Complete genome sequence of Corynebacterium casei LMG S-19264T (=DSM 44701T), isolated from a smear-ripened cheese.</title>
        <authorList>
            <consortium name="US DOE Joint Genome Institute (JGI-PGF)"/>
            <person name="Walter F."/>
            <person name="Albersmeier A."/>
            <person name="Kalinowski J."/>
            <person name="Ruckert C."/>
        </authorList>
    </citation>
    <scope>NUCLEOTIDE SEQUENCE</scope>
    <source>
        <strain evidence="1">JCM 4346</strain>
    </source>
</reference>
<protein>
    <submittedName>
        <fullName evidence="1">Uncharacterized protein</fullName>
    </submittedName>
</protein>
<proteinExistence type="predicted"/>
<comment type="caution">
    <text evidence="1">The sequence shown here is derived from an EMBL/GenBank/DDBJ whole genome shotgun (WGS) entry which is preliminary data.</text>
</comment>
<organism evidence="1 2">
    <name type="scientific">Streptomyces aurantiogriseus</name>
    <dbReference type="NCBI Taxonomy" id="66870"/>
    <lineage>
        <taxon>Bacteria</taxon>
        <taxon>Bacillati</taxon>
        <taxon>Actinomycetota</taxon>
        <taxon>Actinomycetes</taxon>
        <taxon>Kitasatosporales</taxon>
        <taxon>Streptomycetaceae</taxon>
        <taxon>Streptomyces</taxon>
    </lineage>
</organism>
<evidence type="ECO:0000313" key="2">
    <source>
        <dbReference type="Proteomes" id="UP000658320"/>
    </source>
</evidence>
<evidence type="ECO:0000313" key="1">
    <source>
        <dbReference type="EMBL" id="GGR65247.1"/>
    </source>
</evidence>
<keyword evidence="2" id="KW-1185">Reference proteome</keyword>
<dbReference type="AlphaFoldDB" id="A0A918FR14"/>
<dbReference type="EMBL" id="BMSX01000058">
    <property type="protein sequence ID" value="GGR65247.1"/>
    <property type="molecule type" value="Genomic_DNA"/>
</dbReference>
<accession>A0A918FR14</accession>